<dbReference type="SUPFAM" id="SSF47413">
    <property type="entry name" value="lambda repressor-like DNA-binding domains"/>
    <property type="match status" value="1"/>
</dbReference>
<proteinExistence type="predicted"/>
<feature type="domain" description="HTH cro/C1-type" evidence="1">
    <location>
        <begin position="11"/>
        <end position="65"/>
    </location>
</feature>
<reference evidence="2" key="1">
    <citation type="journal article" date="2020" name="Mol. Microbiol.">
        <title>The CWPS Rubik's cube: Linking diversity of cell wall polysaccharide structures with the encoded biosynthetic machinery of selected Lactococcus lactis strains.</title>
        <authorList>
            <person name="Mahony J."/>
            <person name="Frantzen C."/>
            <person name="Vinogradov E."/>
            <person name="Sadovskaya I."/>
            <person name="Theodorou I."/>
            <person name="Kelleher P."/>
            <person name="Chapot-Chartier M.P."/>
            <person name="Cambillau C."/>
            <person name="Holo H."/>
            <person name="van Sinderen D."/>
        </authorList>
    </citation>
    <scope>NUCLEOTIDE SEQUENCE</scope>
    <source>
        <strain evidence="2">1196</strain>
    </source>
</reference>
<dbReference type="InterPro" id="IPR010982">
    <property type="entry name" value="Lambda_DNA-bd_dom_sf"/>
</dbReference>
<evidence type="ECO:0000313" key="2">
    <source>
        <dbReference type="EMBL" id="QSD63768.1"/>
    </source>
</evidence>
<dbReference type="InterPro" id="IPR001387">
    <property type="entry name" value="Cro/C1-type_HTH"/>
</dbReference>
<dbReference type="SMART" id="SM00530">
    <property type="entry name" value="HTH_XRE"/>
    <property type="match status" value="1"/>
</dbReference>
<dbReference type="Gene3D" id="1.10.260.40">
    <property type="entry name" value="lambda repressor-like DNA-binding domains"/>
    <property type="match status" value="1"/>
</dbReference>
<dbReference type="CDD" id="cd00093">
    <property type="entry name" value="HTH_XRE"/>
    <property type="match status" value="1"/>
</dbReference>
<sequence>MAEKTPPKITLKAARVNAGLTAKEVGEIVKKHYQTILSYEKDSENIPTGLLIELSEIYHYPMDFIFLGKNIRFKQYKRKS</sequence>
<evidence type="ECO:0000259" key="1">
    <source>
        <dbReference type="PROSITE" id="PS50943"/>
    </source>
</evidence>
<dbReference type="RefSeq" id="WP_021216346.1">
    <property type="nucleotide sequence ID" value="NZ_CP032148.2"/>
</dbReference>
<protein>
    <submittedName>
        <fullName evidence="2">Phage protein- Cro repressor</fullName>
    </submittedName>
</protein>
<evidence type="ECO:0000313" key="3">
    <source>
        <dbReference type="Proteomes" id="UP000663552"/>
    </source>
</evidence>
<accession>A0A896TCH7</accession>
<name>A0A896TCH7_LACLC</name>
<gene>
    <name evidence="2" type="ORF">LL1196_2157</name>
</gene>
<dbReference type="AlphaFoldDB" id="A0A896TCH7"/>
<dbReference type="Pfam" id="PF01381">
    <property type="entry name" value="HTH_3"/>
    <property type="match status" value="1"/>
</dbReference>
<dbReference type="EMBL" id="CP032148">
    <property type="protein sequence ID" value="QSD63768.1"/>
    <property type="molecule type" value="Genomic_DNA"/>
</dbReference>
<dbReference type="GO" id="GO:0003677">
    <property type="term" value="F:DNA binding"/>
    <property type="evidence" value="ECO:0007669"/>
    <property type="project" value="InterPro"/>
</dbReference>
<organism evidence="2 3">
    <name type="scientific">Lactococcus lactis subsp. cremoris</name>
    <name type="common">Streptococcus cremoris</name>
    <dbReference type="NCBI Taxonomy" id="1359"/>
    <lineage>
        <taxon>Bacteria</taxon>
        <taxon>Bacillati</taxon>
        <taxon>Bacillota</taxon>
        <taxon>Bacilli</taxon>
        <taxon>Lactobacillales</taxon>
        <taxon>Streptococcaceae</taxon>
        <taxon>Lactococcus</taxon>
    </lineage>
</organism>
<dbReference type="Proteomes" id="UP000663552">
    <property type="component" value="Chromosome"/>
</dbReference>
<dbReference type="PROSITE" id="PS50943">
    <property type="entry name" value="HTH_CROC1"/>
    <property type="match status" value="1"/>
</dbReference>